<evidence type="ECO:0000256" key="11">
    <source>
        <dbReference type="RuleBase" id="RU362035"/>
    </source>
</evidence>
<dbReference type="PRINTS" id="PR00165">
    <property type="entry name" value="ANIONEXCHNGR"/>
</dbReference>
<dbReference type="InterPro" id="IPR016152">
    <property type="entry name" value="PTrfase/Anion_transptr"/>
</dbReference>
<feature type="domain" description="Bicarbonate transporter-like transmembrane" evidence="12">
    <location>
        <begin position="282"/>
        <end position="455"/>
    </location>
</feature>
<dbReference type="GO" id="GO:0030316">
    <property type="term" value="P:osteoclast differentiation"/>
    <property type="evidence" value="ECO:0007669"/>
    <property type="project" value="Ensembl"/>
</dbReference>
<dbReference type="InterPro" id="IPR013769">
    <property type="entry name" value="Band3_cytoplasmic_dom"/>
</dbReference>
<reference evidence="14" key="1">
    <citation type="submission" date="2025-08" db="UniProtKB">
        <authorList>
            <consortium name="Ensembl"/>
        </authorList>
    </citation>
    <scope>IDENTIFICATION</scope>
</reference>
<dbReference type="PANTHER" id="PTHR11453:SF14">
    <property type="entry name" value="ANION EXCHANGE PROTEIN 2"/>
    <property type="match status" value="1"/>
</dbReference>
<dbReference type="AlphaFoldDB" id="A0A8C5SMA7"/>
<proteinExistence type="inferred from homology"/>
<feature type="transmembrane region" description="Helical" evidence="11">
    <location>
        <begin position="660"/>
        <end position="678"/>
    </location>
</feature>
<feature type="domain" description="Bicarbonate transporter-like transmembrane" evidence="12">
    <location>
        <begin position="473"/>
        <end position="774"/>
    </location>
</feature>
<dbReference type="FunFam" id="3.40.930.10:FF:000020">
    <property type="entry name" value="Anion exchange protein"/>
    <property type="match status" value="1"/>
</dbReference>
<evidence type="ECO:0000313" key="14">
    <source>
        <dbReference type="Ensembl" id="ENSLLTP00000019659.1"/>
    </source>
</evidence>
<dbReference type="GO" id="GO:0016323">
    <property type="term" value="C:basolateral plasma membrane"/>
    <property type="evidence" value="ECO:0007669"/>
    <property type="project" value="TreeGrafter"/>
</dbReference>
<feature type="transmembrane region" description="Helical" evidence="11">
    <location>
        <begin position="428"/>
        <end position="446"/>
    </location>
</feature>
<comment type="subcellular location">
    <subcellularLocation>
        <location evidence="1">Cell membrane</location>
        <topology evidence="1">Multi-pass membrane protein</topology>
    </subcellularLocation>
    <subcellularLocation>
        <location evidence="11">Membrane</location>
        <topology evidence="11">Multi-pass membrane protein</topology>
    </subcellularLocation>
</comment>
<reference evidence="14" key="2">
    <citation type="submission" date="2025-09" db="UniProtKB">
        <authorList>
            <consortium name="Ensembl"/>
        </authorList>
    </citation>
    <scope>IDENTIFICATION</scope>
</reference>
<dbReference type="Ensembl" id="ENSLLTT00000020384.1">
    <property type="protein sequence ID" value="ENSLLTP00000019659.1"/>
    <property type="gene ID" value="ENSLLTG00000014766.1"/>
</dbReference>
<keyword evidence="7 11" id="KW-1133">Transmembrane helix</keyword>
<keyword evidence="4" id="KW-1003">Cell membrane</keyword>
<evidence type="ECO:0000256" key="10">
    <source>
        <dbReference type="ARBA" id="ARBA00049347"/>
    </source>
</evidence>
<evidence type="ECO:0000256" key="2">
    <source>
        <dbReference type="ARBA" id="ARBA00010993"/>
    </source>
</evidence>
<feature type="transmembrane region" description="Helical" evidence="11">
    <location>
        <begin position="311"/>
        <end position="332"/>
    </location>
</feature>
<dbReference type="InterPro" id="IPR003020">
    <property type="entry name" value="HCO3_transpt_euk"/>
</dbReference>
<organism evidence="14 15">
    <name type="scientific">Laticauda laticaudata</name>
    <name type="common">Blue-ringed sea krait</name>
    <name type="synonym">Blue-lipped sea krait</name>
    <dbReference type="NCBI Taxonomy" id="8630"/>
    <lineage>
        <taxon>Eukaryota</taxon>
        <taxon>Metazoa</taxon>
        <taxon>Chordata</taxon>
        <taxon>Craniata</taxon>
        <taxon>Vertebrata</taxon>
        <taxon>Euteleostomi</taxon>
        <taxon>Lepidosauria</taxon>
        <taxon>Squamata</taxon>
        <taxon>Bifurcata</taxon>
        <taxon>Unidentata</taxon>
        <taxon>Episquamata</taxon>
        <taxon>Toxicofera</taxon>
        <taxon>Serpentes</taxon>
        <taxon>Colubroidea</taxon>
        <taxon>Elapidae</taxon>
        <taxon>Laticaudinae</taxon>
        <taxon>Laticauda</taxon>
    </lineage>
</organism>
<feature type="transmembrane region" description="Helical" evidence="11">
    <location>
        <begin position="516"/>
        <end position="535"/>
    </location>
</feature>
<evidence type="ECO:0000256" key="8">
    <source>
        <dbReference type="ARBA" id="ARBA00023065"/>
    </source>
</evidence>
<name>A0A8C5SMA7_LATLA</name>
<dbReference type="SUPFAM" id="SSF55804">
    <property type="entry name" value="Phoshotransferase/anion transport protein"/>
    <property type="match status" value="1"/>
</dbReference>
<accession>A0A8C5SMA7</accession>
<dbReference type="PROSITE" id="PS00219">
    <property type="entry name" value="ANION_EXCHANGER_1"/>
    <property type="match status" value="1"/>
</dbReference>
<dbReference type="Proteomes" id="UP000694406">
    <property type="component" value="Unplaced"/>
</dbReference>
<dbReference type="GO" id="GO:0005452">
    <property type="term" value="F:solute:inorganic anion antiporter activity"/>
    <property type="evidence" value="ECO:0007669"/>
    <property type="project" value="InterPro"/>
</dbReference>
<dbReference type="GO" id="GO:0008509">
    <property type="term" value="F:monoatomic anion transmembrane transporter activity"/>
    <property type="evidence" value="ECO:0007669"/>
    <property type="project" value="InterPro"/>
</dbReference>
<keyword evidence="6 11" id="KW-0812">Transmembrane</keyword>
<feature type="transmembrane region" description="Helical" evidence="11">
    <location>
        <begin position="617"/>
        <end position="640"/>
    </location>
</feature>
<feature type="domain" description="Band 3 cytoplasmic" evidence="13">
    <location>
        <begin position="1"/>
        <end position="223"/>
    </location>
</feature>
<dbReference type="Pfam" id="PF07565">
    <property type="entry name" value="Band_3_cyto"/>
    <property type="match status" value="1"/>
</dbReference>
<evidence type="ECO:0000256" key="1">
    <source>
        <dbReference type="ARBA" id="ARBA00004651"/>
    </source>
</evidence>
<evidence type="ECO:0000256" key="9">
    <source>
        <dbReference type="ARBA" id="ARBA00023136"/>
    </source>
</evidence>
<evidence type="ECO:0000256" key="5">
    <source>
        <dbReference type="ARBA" id="ARBA00022681"/>
    </source>
</evidence>
<dbReference type="GO" id="GO:0016324">
    <property type="term" value="C:apical plasma membrane"/>
    <property type="evidence" value="ECO:0007669"/>
    <property type="project" value="TreeGrafter"/>
</dbReference>
<dbReference type="GO" id="GO:0015701">
    <property type="term" value="P:bicarbonate transport"/>
    <property type="evidence" value="ECO:0007669"/>
    <property type="project" value="TreeGrafter"/>
</dbReference>
<evidence type="ECO:0000256" key="4">
    <source>
        <dbReference type="ARBA" id="ARBA00022475"/>
    </source>
</evidence>
<dbReference type="InterPro" id="IPR018241">
    <property type="entry name" value="Anion_exchange_CS"/>
</dbReference>
<evidence type="ECO:0000259" key="13">
    <source>
        <dbReference type="Pfam" id="PF07565"/>
    </source>
</evidence>
<dbReference type="PANTHER" id="PTHR11453">
    <property type="entry name" value="ANION EXCHANGE PROTEIN"/>
    <property type="match status" value="1"/>
</dbReference>
<dbReference type="GeneTree" id="ENSGT00940000158259"/>
<keyword evidence="3 11" id="KW-0813">Transport</keyword>
<evidence type="ECO:0000313" key="15">
    <source>
        <dbReference type="Proteomes" id="UP000694406"/>
    </source>
</evidence>
<dbReference type="NCBIfam" id="TIGR00834">
    <property type="entry name" value="ae"/>
    <property type="match status" value="1"/>
</dbReference>
<dbReference type="GO" id="GO:0051453">
    <property type="term" value="P:regulation of intracellular pH"/>
    <property type="evidence" value="ECO:0007669"/>
    <property type="project" value="TreeGrafter"/>
</dbReference>
<protein>
    <recommendedName>
        <fullName evidence="11">Anion exchange protein</fullName>
    </recommendedName>
</protein>
<evidence type="ECO:0000256" key="3">
    <source>
        <dbReference type="ARBA" id="ARBA00022448"/>
    </source>
</evidence>
<feature type="transmembrane region" description="Helical" evidence="11">
    <location>
        <begin position="575"/>
        <end position="596"/>
    </location>
</feature>
<sequence length="788" mass="87242">HQVVEQMIISDQIRAEDRANVLRALLLKHSHPCDEKEFSFPRNISAGSLGSLLGHHHSANHVAEGAEPAVTDPLIGPVGEHETRVDIEKEVASPVLSGPITRSKSKHELKLLEKIPDNAEATVVLVGCVQFLDQPTMAFVRLKEAAQLDAVLEVPVPVRFLFVLLGPSSTNMDYHEIGRSISTLMSDKQFHEAAYLADDRQDLLQAINEFLDCSVVLPPSEVQGEELLRSVAHFQREMFRRRDEQERRLTAGTDLEPKSPEEKALLKLKVGEEADPLQRTGRPFGGLVRDVRRRYPKYLGDFRDALDPQCLAAVIFIYFAALSPAITFGGLLGEKTEGLIGVSELIISTALQGVLFCLLGAQPLLVIGFSGPLLVFEEAFFTFCASHSLEYLVGRVWIGFWLILIVLAMVAFEGSFLVRFVSRFTQEIFAFLISLIFIYETFFKLIKIFQAHPLHGCGNGTVSLSALENGTISRNTSEVTGQPNTALLSLVLMAGTFFIAFFLRKFKNSRFFPGRVRRVIGDFGVPIAILLMVLVDSSIQDTYTQKLSVPSGFSVTSPEKRGWVINPLGSSGEPFPVWMMVASVLPAVLVFILIFMETQITTLIISKKERKLQKGSGFHLDLLLIVAMGGFCALFGLPWLAAATVRSVTHANALTVMSKAVQRVTGLLVAVLACSIVIGDTLTQVPLAVLFGIFLYMGVTLAEWDPVLRSVSICCLITPKHHPMLRTMRMHLFTLSWQLACLGRSSGTVMSTVARWPSRFILILTVPLRLCLRRPLTPHLHGPRQIRK</sequence>
<dbReference type="InterPro" id="IPR011531">
    <property type="entry name" value="HCO3_transpt-like_TM_dom"/>
</dbReference>
<keyword evidence="15" id="KW-1185">Reference proteome</keyword>
<dbReference type="InterPro" id="IPR001717">
    <property type="entry name" value="Anion_exchange"/>
</dbReference>
<dbReference type="Gene3D" id="3.40.930.10">
    <property type="entry name" value="Mannitol-specific EII, Chain A"/>
    <property type="match status" value="1"/>
</dbReference>
<evidence type="ECO:0000259" key="12">
    <source>
        <dbReference type="Pfam" id="PF00955"/>
    </source>
</evidence>
<dbReference type="Gene3D" id="1.10.287.570">
    <property type="entry name" value="Helical hairpin bin"/>
    <property type="match status" value="1"/>
</dbReference>
<dbReference type="PRINTS" id="PR01231">
    <property type="entry name" value="HCO3TRNSPORT"/>
</dbReference>
<evidence type="ECO:0000256" key="6">
    <source>
        <dbReference type="ARBA" id="ARBA00022692"/>
    </source>
</evidence>
<dbReference type="PROSITE" id="PS00220">
    <property type="entry name" value="ANION_EXCHANGER_2"/>
    <property type="match status" value="1"/>
</dbReference>
<evidence type="ECO:0000256" key="7">
    <source>
        <dbReference type="ARBA" id="ARBA00022989"/>
    </source>
</evidence>
<feature type="transmembrane region" description="Helical" evidence="11">
    <location>
        <begin position="685"/>
        <end position="704"/>
    </location>
</feature>
<comment type="catalytic activity">
    <reaction evidence="10">
        <text>hydrogencarbonate(in) + chloride(out) = hydrogencarbonate(out) + chloride(in)</text>
        <dbReference type="Rhea" id="RHEA:72363"/>
        <dbReference type="ChEBI" id="CHEBI:17544"/>
        <dbReference type="ChEBI" id="CHEBI:17996"/>
    </reaction>
</comment>
<keyword evidence="9 11" id="KW-0472">Membrane</keyword>
<feature type="transmembrane region" description="Helical" evidence="11">
    <location>
        <begin position="353"/>
        <end position="376"/>
    </location>
</feature>
<dbReference type="FunFam" id="1.10.287.570:FF:000001">
    <property type="entry name" value="Anion exchange protein"/>
    <property type="match status" value="1"/>
</dbReference>
<keyword evidence="8 11" id="KW-0406">Ion transport</keyword>
<comment type="similarity">
    <text evidence="2 11">Belongs to the anion exchanger (TC 2.A.31) family.</text>
</comment>
<feature type="transmembrane region" description="Helical" evidence="11">
    <location>
        <begin position="396"/>
        <end position="421"/>
    </location>
</feature>
<gene>
    <name evidence="14" type="primary">SLC4A2</name>
</gene>
<keyword evidence="5" id="KW-0039">Anion exchange</keyword>
<dbReference type="Pfam" id="PF00955">
    <property type="entry name" value="HCO3_cotransp"/>
    <property type="match status" value="2"/>
</dbReference>
<feature type="transmembrane region" description="Helical" evidence="11">
    <location>
        <begin position="486"/>
        <end position="504"/>
    </location>
</feature>